<gene>
    <name evidence="2" type="ORF">P154DRAFT_105314</name>
</gene>
<reference evidence="2" key="1">
    <citation type="journal article" date="2020" name="Stud. Mycol.">
        <title>101 Dothideomycetes genomes: a test case for predicting lifestyles and emergence of pathogens.</title>
        <authorList>
            <person name="Haridas S."/>
            <person name="Albert R."/>
            <person name="Binder M."/>
            <person name="Bloem J."/>
            <person name="Labutti K."/>
            <person name="Salamov A."/>
            <person name="Andreopoulos B."/>
            <person name="Baker S."/>
            <person name="Barry K."/>
            <person name="Bills G."/>
            <person name="Bluhm B."/>
            <person name="Cannon C."/>
            <person name="Castanera R."/>
            <person name="Culley D."/>
            <person name="Daum C."/>
            <person name="Ezra D."/>
            <person name="Gonzalez J."/>
            <person name="Henrissat B."/>
            <person name="Kuo A."/>
            <person name="Liang C."/>
            <person name="Lipzen A."/>
            <person name="Lutzoni F."/>
            <person name="Magnuson J."/>
            <person name="Mondo S."/>
            <person name="Nolan M."/>
            <person name="Ohm R."/>
            <person name="Pangilinan J."/>
            <person name="Park H.-J."/>
            <person name="Ramirez L."/>
            <person name="Alfaro M."/>
            <person name="Sun H."/>
            <person name="Tritt A."/>
            <person name="Yoshinaga Y."/>
            <person name="Zwiers L.-H."/>
            <person name="Turgeon B."/>
            <person name="Goodwin S."/>
            <person name="Spatafora J."/>
            <person name="Crous P."/>
            <person name="Grigoriev I."/>
        </authorList>
    </citation>
    <scope>NUCLEOTIDE SEQUENCE</scope>
    <source>
        <strain evidence="2">CBS 123094</strain>
    </source>
</reference>
<proteinExistence type="predicted"/>
<feature type="chain" id="PRO_5025610238" description="Fungal calcium binding protein domain-containing protein" evidence="1">
    <location>
        <begin position="20"/>
        <end position="102"/>
    </location>
</feature>
<feature type="signal peptide" evidence="1">
    <location>
        <begin position="1"/>
        <end position="19"/>
    </location>
</feature>
<dbReference type="AlphaFoldDB" id="A0A6A5VVP4"/>
<evidence type="ECO:0008006" key="4">
    <source>
        <dbReference type="Google" id="ProtNLM"/>
    </source>
</evidence>
<name>A0A6A5VVP4_9PLEO</name>
<evidence type="ECO:0000256" key="1">
    <source>
        <dbReference type="SAM" id="SignalP"/>
    </source>
</evidence>
<keyword evidence="1" id="KW-0732">Signal</keyword>
<evidence type="ECO:0000313" key="3">
    <source>
        <dbReference type="Proteomes" id="UP000799779"/>
    </source>
</evidence>
<evidence type="ECO:0000313" key="2">
    <source>
        <dbReference type="EMBL" id="KAF1993054.1"/>
    </source>
</evidence>
<keyword evidence="3" id="KW-1185">Reference proteome</keyword>
<dbReference type="EMBL" id="ML977737">
    <property type="protein sequence ID" value="KAF1993054.1"/>
    <property type="molecule type" value="Genomic_DNA"/>
</dbReference>
<dbReference type="OrthoDB" id="4588160at2759"/>
<sequence>MMRFKIALLIAYFALTTTASQAPDECPKDEFACIDVMNSSQCIEQLVIEKLSPATRENLIKCVEYEGTATNLPGATKYCRCPGCHTAAINSVIKEMFPAPCS</sequence>
<dbReference type="Proteomes" id="UP000799779">
    <property type="component" value="Unassembled WGS sequence"/>
</dbReference>
<accession>A0A6A5VVP4</accession>
<organism evidence="2 3">
    <name type="scientific">Amniculicola lignicola CBS 123094</name>
    <dbReference type="NCBI Taxonomy" id="1392246"/>
    <lineage>
        <taxon>Eukaryota</taxon>
        <taxon>Fungi</taxon>
        <taxon>Dikarya</taxon>
        <taxon>Ascomycota</taxon>
        <taxon>Pezizomycotina</taxon>
        <taxon>Dothideomycetes</taxon>
        <taxon>Pleosporomycetidae</taxon>
        <taxon>Pleosporales</taxon>
        <taxon>Amniculicolaceae</taxon>
        <taxon>Amniculicola</taxon>
    </lineage>
</organism>
<protein>
    <recommendedName>
        <fullName evidence="4">Fungal calcium binding protein domain-containing protein</fullName>
    </recommendedName>
</protein>